<keyword evidence="4" id="KW-1185">Reference proteome</keyword>
<dbReference type="PANTHER" id="PTHR46825:SF9">
    <property type="entry name" value="BETA-LACTAMASE-RELATED DOMAIN-CONTAINING PROTEIN"/>
    <property type="match status" value="1"/>
</dbReference>
<dbReference type="EMBL" id="JAPFQP010000001">
    <property type="protein sequence ID" value="MCX2719135.1"/>
    <property type="molecule type" value="Genomic_DNA"/>
</dbReference>
<evidence type="ECO:0000259" key="2">
    <source>
        <dbReference type="Pfam" id="PF00144"/>
    </source>
</evidence>
<feature type="region of interest" description="Disordered" evidence="1">
    <location>
        <begin position="184"/>
        <end position="212"/>
    </location>
</feature>
<dbReference type="InterPro" id="IPR050491">
    <property type="entry name" value="AmpC-like"/>
</dbReference>
<accession>A0AAE3MK15</accession>
<comment type="caution">
    <text evidence="3">The sequence shown here is derived from an EMBL/GenBank/DDBJ whole genome shotgun (WGS) entry which is preliminary data.</text>
</comment>
<evidence type="ECO:0000256" key="1">
    <source>
        <dbReference type="SAM" id="MobiDB-lite"/>
    </source>
</evidence>
<dbReference type="AlphaFoldDB" id="A0AAE3MK15"/>
<evidence type="ECO:0000313" key="4">
    <source>
        <dbReference type="Proteomes" id="UP001207116"/>
    </source>
</evidence>
<sequence length="345" mass="38463">MLITRISGRLEELINEGKVPGLSIAIYKNNSWEWQAGFGYADLQYKTPVQPSQTRFRAASISKPIAACALASMVAEGLINLDASFYDYVPDFPGKKYDFSIRQLASHTAGIRGYSGKEYALNKPYTIRQSLEVFQDDPLLFEPGTQFYYNSYGFVLLSLAMEEASGIPFDVYTREKVLTPLGMTNTIPEQPATTNQQQSTSNSQPTKNNRQATCYTRRASGFREAIKVDNRFKLAGGGYLTTVQDIIRLGQAVLRKNFYPEVMSTFLESQKVNGAKTYYGLGWEVSENARGRPFYGHIGNQVGGYSYFRVFPGTGLIIAALVNCSDPKIKDILDGIAEEFQDYGV</sequence>
<evidence type="ECO:0000313" key="3">
    <source>
        <dbReference type="EMBL" id="MCX2719135.1"/>
    </source>
</evidence>
<protein>
    <submittedName>
        <fullName evidence="3">Serine hydrolase</fullName>
    </submittedName>
</protein>
<name>A0AAE3MK15_9FLAO</name>
<dbReference type="Proteomes" id="UP001207116">
    <property type="component" value="Unassembled WGS sequence"/>
</dbReference>
<dbReference type="InterPro" id="IPR012338">
    <property type="entry name" value="Beta-lactam/transpept-like"/>
</dbReference>
<dbReference type="GO" id="GO:0016787">
    <property type="term" value="F:hydrolase activity"/>
    <property type="evidence" value="ECO:0007669"/>
    <property type="project" value="UniProtKB-KW"/>
</dbReference>
<gene>
    <name evidence="3" type="ORF">OO016_05940</name>
</gene>
<reference evidence="3" key="1">
    <citation type="submission" date="2022-11" db="EMBL/GenBank/DDBJ databases">
        <title>The characterization of three novel Bacteroidetes species and genomic analysis of their roles in tidal elemental geochemical cycles.</title>
        <authorList>
            <person name="Ma K.-J."/>
        </authorList>
    </citation>
    <scope>NUCLEOTIDE SEQUENCE</scope>
    <source>
        <strain evidence="3">M415</strain>
    </source>
</reference>
<dbReference type="RefSeq" id="WP_266011603.1">
    <property type="nucleotide sequence ID" value="NZ_JAPFQP010000001.1"/>
</dbReference>
<dbReference type="InterPro" id="IPR001466">
    <property type="entry name" value="Beta-lactam-related"/>
</dbReference>
<feature type="compositionally biased region" description="Low complexity" evidence="1">
    <location>
        <begin position="193"/>
        <end position="209"/>
    </location>
</feature>
<keyword evidence="3" id="KW-0378">Hydrolase</keyword>
<dbReference type="Gene3D" id="3.40.710.10">
    <property type="entry name" value="DD-peptidase/beta-lactamase superfamily"/>
    <property type="match status" value="1"/>
</dbReference>
<feature type="domain" description="Beta-lactamase-related" evidence="2">
    <location>
        <begin position="10"/>
        <end position="327"/>
    </location>
</feature>
<organism evidence="3 4">
    <name type="scientific">Lentiprolixibacter aurantiacus</name>
    <dbReference type="NCBI Taxonomy" id="2993939"/>
    <lineage>
        <taxon>Bacteria</taxon>
        <taxon>Pseudomonadati</taxon>
        <taxon>Bacteroidota</taxon>
        <taxon>Flavobacteriia</taxon>
        <taxon>Flavobacteriales</taxon>
        <taxon>Flavobacteriaceae</taxon>
        <taxon>Lentiprolixibacter</taxon>
    </lineage>
</organism>
<dbReference type="Pfam" id="PF00144">
    <property type="entry name" value="Beta-lactamase"/>
    <property type="match status" value="1"/>
</dbReference>
<proteinExistence type="predicted"/>
<dbReference type="PANTHER" id="PTHR46825">
    <property type="entry name" value="D-ALANYL-D-ALANINE-CARBOXYPEPTIDASE/ENDOPEPTIDASE AMPH"/>
    <property type="match status" value="1"/>
</dbReference>
<dbReference type="SUPFAM" id="SSF56601">
    <property type="entry name" value="beta-lactamase/transpeptidase-like"/>
    <property type="match status" value="1"/>
</dbReference>